<feature type="domain" description="Serine aminopeptidase S33" evidence="1">
    <location>
        <begin position="40"/>
        <end position="215"/>
    </location>
</feature>
<keyword evidence="2" id="KW-0378">Hydrolase</keyword>
<dbReference type="InterPro" id="IPR029058">
    <property type="entry name" value="AB_hydrolase_fold"/>
</dbReference>
<evidence type="ECO:0000259" key="1">
    <source>
        <dbReference type="Pfam" id="PF12146"/>
    </source>
</evidence>
<dbReference type="AlphaFoldDB" id="A0A846TSG4"/>
<comment type="caution">
    <text evidence="2">The sequence shown here is derived from an EMBL/GenBank/DDBJ whole genome shotgun (WGS) entry which is preliminary data.</text>
</comment>
<keyword evidence="3" id="KW-1185">Reference proteome</keyword>
<dbReference type="Pfam" id="PF12146">
    <property type="entry name" value="Hydrolase_4"/>
    <property type="match status" value="1"/>
</dbReference>
<accession>A0A846TSG4</accession>
<reference evidence="2 3" key="1">
    <citation type="submission" date="2020-02" db="EMBL/GenBank/DDBJ databases">
        <authorList>
            <person name="Sun Q."/>
        </authorList>
    </citation>
    <scope>NUCLEOTIDE SEQUENCE [LARGE SCALE GENOMIC DNA]</scope>
    <source>
        <strain evidence="2 3">YIM 13062</strain>
    </source>
</reference>
<dbReference type="InterPro" id="IPR051044">
    <property type="entry name" value="MAG_DAG_Lipase"/>
</dbReference>
<gene>
    <name evidence="2" type="ORF">GTW58_02125</name>
</gene>
<protein>
    <submittedName>
        <fullName evidence="2">Alpha/beta hydrolase</fullName>
    </submittedName>
</protein>
<dbReference type="Gene3D" id="3.40.50.1820">
    <property type="entry name" value="alpha/beta hydrolase"/>
    <property type="match status" value="1"/>
</dbReference>
<organism evidence="2 3">
    <name type="scientific">Kocuria subflava</name>
    <dbReference type="NCBI Taxonomy" id="1736139"/>
    <lineage>
        <taxon>Bacteria</taxon>
        <taxon>Bacillati</taxon>
        <taxon>Actinomycetota</taxon>
        <taxon>Actinomycetes</taxon>
        <taxon>Micrococcales</taxon>
        <taxon>Micrococcaceae</taxon>
        <taxon>Kocuria</taxon>
    </lineage>
</organism>
<evidence type="ECO:0000313" key="3">
    <source>
        <dbReference type="Proteomes" id="UP000521379"/>
    </source>
</evidence>
<dbReference type="InterPro" id="IPR022742">
    <property type="entry name" value="Hydrolase_4"/>
</dbReference>
<dbReference type="Proteomes" id="UP000521379">
    <property type="component" value="Unassembled WGS sequence"/>
</dbReference>
<dbReference type="EMBL" id="JAAVUN010000002">
    <property type="protein sequence ID" value="NKE08764.1"/>
    <property type="molecule type" value="Genomic_DNA"/>
</dbReference>
<proteinExistence type="predicted"/>
<dbReference type="PANTHER" id="PTHR11614">
    <property type="entry name" value="PHOSPHOLIPASE-RELATED"/>
    <property type="match status" value="1"/>
</dbReference>
<dbReference type="GO" id="GO:0016787">
    <property type="term" value="F:hydrolase activity"/>
    <property type="evidence" value="ECO:0007669"/>
    <property type="project" value="UniProtKB-KW"/>
</dbReference>
<dbReference type="SUPFAM" id="SSF53474">
    <property type="entry name" value="alpha/beta-Hydrolases"/>
    <property type="match status" value="1"/>
</dbReference>
<evidence type="ECO:0000313" key="2">
    <source>
        <dbReference type="EMBL" id="NKE08764.1"/>
    </source>
</evidence>
<sequence>MEWTEDVLGPDFSMCQIPVTGRGAHTTMSLMRFNTPPSTPVRGTVLYVHGWSDYFANPELAQAVVEVGFHFYAMDLHGYGRNLTPEILATGEIPGMAADLAEYREDFDAARHAILQDGKPVDPQHLVVVAHSTGGLTMSLVLMEEPGEVAGLALATPWIAPQGHPWVDRLITAVAPLVPARWHAVRIPVPVNTNYHRTLSADREGSWSVDPHWRPKESFPITVNLLASTARARLRILELVGRGQGVGAPVLLQISRRSLLVPWWENRMHQVDTVLDVGAIRRRIGLLSRTPRVISYDGALHDVHRSAPAIRQKAFKDLQDWLRQLPTG</sequence>
<name>A0A846TSG4_9MICC</name>